<comment type="caution">
    <text evidence="1">The sequence shown here is derived from an EMBL/GenBank/DDBJ whole genome shotgun (WGS) entry which is preliminary data.</text>
</comment>
<name>A0ABQ3B4Y3_9GAMM</name>
<keyword evidence="2" id="KW-1185">Reference proteome</keyword>
<organism evidence="1 2">
    <name type="scientific">Marinobacter zhanjiangensis</name>
    <dbReference type="NCBI Taxonomy" id="578215"/>
    <lineage>
        <taxon>Bacteria</taxon>
        <taxon>Pseudomonadati</taxon>
        <taxon>Pseudomonadota</taxon>
        <taxon>Gammaproteobacteria</taxon>
        <taxon>Pseudomonadales</taxon>
        <taxon>Marinobacteraceae</taxon>
        <taxon>Marinobacter</taxon>
    </lineage>
</organism>
<dbReference type="PANTHER" id="PTHR36154:SF1">
    <property type="entry name" value="DNA-BINDING TRANSCRIPTIONAL ACTIVATOR ALPA"/>
    <property type="match status" value="1"/>
</dbReference>
<dbReference type="RefSeq" id="WP_227712524.1">
    <property type="nucleotide sequence ID" value="NZ_BMXV01000007.1"/>
</dbReference>
<evidence type="ECO:0000313" key="1">
    <source>
        <dbReference type="EMBL" id="GGY79904.1"/>
    </source>
</evidence>
<gene>
    <name evidence="1" type="ORF">GCM10007071_29000</name>
</gene>
<sequence>MSINNGTDVFILRLKHVIERTGLSRSTIYRKLDPGSEQYDPSFPKQVRLGGGSVGWVESELNGWLEECVNSQRIA</sequence>
<reference evidence="2" key="1">
    <citation type="journal article" date="2019" name="Int. J. Syst. Evol. Microbiol.">
        <title>The Global Catalogue of Microorganisms (GCM) 10K type strain sequencing project: providing services to taxonomists for standard genome sequencing and annotation.</title>
        <authorList>
            <consortium name="The Broad Institute Genomics Platform"/>
            <consortium name="The Broad Institute Genome Sequencing Center for Infectious Disease"/>
            <person name="Wu L."/>
            <person name="Ma J."/>
        </authorList>
    </citation>
    <scope>NUCLEOTIDE SEQUENCE [LARGE SCALE GENOMIC DNA]</scope>
    <source>
        <strain evidence="2">KCTC 22280</strain>
    </source>
</reference>
<evidence type="ECO:0000313" key="2">
    <source>
        <dbReference type="Proteomes" id="UP000601597"/>
    </source>
</evidence>
<protein>
    <recommendedName>
        <fullName evidence="3">Transcriptional regulator, AlpA family</fullName>
    </recommendedName>
</protein>
<dbReference type="EMBL" id="BMXV01000007">
    <property type="protein sequence ID" value="GGY79904.1"/>
    <property type="molecule type" value="Genomic_DNA"/>
</dbReference>
<dbReference type="Gene3D" id="1.10.238.160">
    <property type="match status" value="1"/>
</dbReference>
<proteinExistence type="predicted"/>
<dbReference type="PANTHER" id="PTHR36154">
    <property type="entry name" value="DNA-BINDING TRANSCRIPTIONAL ACTIVATOR ALPA"/>
    <property type="match status" value="1"/>
</dbReference>
<accession>A0ABQ3B4Y3</accession>
<dbReference type="Pfam" id="PF05930">
    <property type="entry name" value="Phage_AlpA"/>
    <property type="match status" value="1"/>
</dbReference>
<evidence type="ECO:0008006" key="3">
    <source>
        <dbReference type="Google" id="ProtNLM"/>
    </source>
</evidence>
<dbReference type="InterPro" id="IPR052931">
    <property type="entry name" value="Prophage_regulatory_activator"/>
</dbReference>
<dbReference type="Proteomes" id="UP000601597">
    <property type="component" value="Unassembled WGS sequence"/>
</dbReference>
<dbReference type="InterPro" id="IPR010260">
    <property type="entry name" value="AlpA"/>
</dbReference>